<proteinExistence type="inferred from homology"/>
<comment type="subcellular location">
    <subcellularLocation>
        <location evidence="1">Membrane</location>
        <topology evidence="1">Multi-pass membrane protein</topology>
    </subcellularLocation>
</comment>
<sequence length="358" mass="40966">MNFRILFNSSIKISLNIIFIVLILFGCLFILKPFILSFLWASMIVISTWPIFIKLKKILWNSYFLSVLSMIFFLLFFFILPVFIVIIAVFNNFPKIISWISNADIYMLSNLFWMKNIPIVGEKLFIFSKEFFSEKNFFLTTKLQPYVGELTKWIFHHIMSLGNLLINSILTIVFSTFLYIRGNHIKKAIKIFGKYVDAKKSEKIILLTVKSIRAVAISIVLASVIQTFLSAVGLILINAPVMSILIILIFIFSIAQLGALPVLIPIVIWLYLVEDNITGTILLVWSILVSVLDNILRPIFIQIIGMKIPILLVLCGVFGGLLSFGIIGIFLGPVILIISWHLFFNLIPIFYITKKRIN</sequence>
<dbReference type="RefSeq" id="WP_014353828.1">
    <property type="nucleotide sequence ID" value="NC_016893.1"/>
</dbReference>
<dbReference type="NCBIfam" id="NF008216">
    <property type="entry name" value="PRK10983.1"/>
    <property type="match status" value="1"/>
</dbReference>
<feature type="transmembrane region" description="Helical" evidence="6">
    <location>
        <begin position="67"/>
        <end position="90"/>
    </location>
</feature>
<dbReference type="GO" id="GO:0016020">
    <property type="term" value="C:membrane"/>
    <property type="evidence" value="ECO:0007669"/>
    <property type="project" value="UniProtKB-SubCell"/>
</dbReference>
<keyword evidence="8" id="KW-1185">Reference proteome</keyword>
<evidence type="ECO:0000256" key="3">
    <source>
        <dbReference type="ARBA" id="ARBA00022692"/>
    </source>
</evidence>
<keyword evidence="3 6" id="KW-0812">Transmembrane</keyword>
<accession>H6Q4A6</accession>
<evidence type="ECO:0000256" key="2">
    <source>
        <dbReference type="ARBA" id="ARBA00009773"/>
    </source>
</evidence>
<dbReference type="STRING" id="1142511.WIGMOR_0028"/>
<feature type="transmembrane region" description="Helical" evidence="6">
    <location>
        <begin position="308"/>
        <end position="329"/>
    </location>
</feature>
<dbReference type="OrthoDB" id="5298283at2"/>
<feature type="transmembrane region" description="Helical" evidence="6">
    <location>
        <begin position="37"/>
        <end position="55"/>
    </location>
</feature>
<name>H6Q4A6_WIGGL</name>
<evidence type="ECO:0000313" key="7">
    <source>
        <dbReference type="EMBL" id="AFA40889.1"/>
    </source>
</evidence>
<comment type="similarity">
    <text evidence="2">Belongs to the autoinducer-2 exporter (AI-2E) (TC 2.A.86) family.</text>
</comment>
<dbReference type="EMBL" id="CP003315">
    <property type="protein sequence ID" value="AFA40889.1"/>
    <property type="molecule type" value="Genomic_DNA"/>
</dbReference>
<dbReference type="KEGG" id="wgl:WIGMOR_0028"/>
<dbReference type="eggNOG" id="COG0628">
    <property type="taxonomic scope" value="Bacteria"/>
</dbReference>
<feature type="transmembrane region" description="Helical" evidence="6">
    <location>
        <begin position="335"/>
        <end position="353"/>
    </location>
</feature>
<dbReference type="Proteomes" id="UP000009061">
    <property type="component" value="Chromosome"/>
</dbReference>
<gene>
    <name evidence="7" type="primary">ydiK</name>
    <name evidence="7" type="ORF">WIGMOR_0028</name>
</gene>
<keyword evidence="5 6" id="KW-0472">Membrane</keyword>
<evidence type="ECO:0000256" key="5">
    <source>
        <dbReference type="ARBA" id="ARBA00023136"/>
    </source>
</evidence>
<evidence type="ECO:0000256" key="6">
    <source>
        <dbReference type="SAM" id="Phobius"/>
    </source>
</evidence>
<dbReference type="HOGENOM" id="CLU_041771_1_1_6"/>
<feature type="transmembrane region" description="Helical" evidence="6">
    <location>
        <begin position="244"/>
        <end position="271"/>
    </location>
</feature>
<evidence type="ECO:0000256" key="1">
    <source>
        <dbReference type="ARBA" id="ARBA00004141"/>
    </source>
</evidence>
<feature type="transmembrane region" description="Helical" evidence="6">
    <location>
        <begin position="12"/>
        <end position="31"/>
    </location>
</feature>
<protein>
    <submittedName>
        <fullName evidence="7">Putative inner membrane protein</fullName>
    </submittedName>
</protein>
<feature type="transmembrane region" description="Helical" evidence="6">
    <location>
        <begin position="215"/>
        <end position="237"/>
    </location>
</feature>
<organism evidence="7 8">
    <name type="scientific">Wigglesworthia glossinidia endosymbiont of Glossina morsitans morsitans</name>
    <name type="common">Yale colony</name>
    <dbReference type="NCBI Taxonomy" id="1142511"/>
    <lineage>
        <taxon>Bacteria</taxon>
        <taxon>Pseudomonadati</taxon>
        <taxon>Pseudomonadota</taxon>
        <taxon>Gammaproteobacteria</taxon>
        <taxon>Enterobacterales</taxon>
        <taxon>Erwiniaceae</taxon>
        <taxon>Wigglesworthia</taxon>
    </lineage>
</organism>
<keyword evidence="4 6" id="KW-1133">Transmembrane helix</keyword>
<dbReference type="Pfam" id="PF01594">
    <property type="entry name" value="AI-2E_transport"/>
    <property type="match status" value="1"/>
</dbReference>
<reference evidence="7 8" key="1">
    <citation type="journal article" date="2012" name="MBio">
        <title>Insight into the transmission biology and species-specific functional capabilities of tsetse (Diptera: glossinidae) obligate symbiont wigglesworthia.</title>
        <authorList>
            <person name="Rio R.V."/>
            <person name="Symula R.E."/>
            <person name="Wang J."/>
            <person name="Lohs C."/>
            <person name="Wu Y.N."/>
            <person name="Snyder A.K."/>
            <person name="Bjornson R.D."/>
            <person name="Oshima K."/>
            <person name="Biehl B.S."/>
            <person name="Perna N.T."/>
            <person name="Hattori M."/>
            <person name="Aksoy S."/>
        </authorList>
    </citation>
    <scope>NUCLEOTIDE SEQUENCE [LARGE SCALE GENOMIC DNA]</scope>
    <source>
        <strain evidence="7">WGM</strain>
    </source>
</reference>
<dbReference type="InterPro" id="IPR002549">
    <property type="entry name" value="AI-2E-like"/>
</dbReference>
<feature type="transmembrane region" description="Helical" evidence="6">
    <location>
        <begin position="277"/>
        <end position="296"/>
    </location>
</feature>
<evidence type="ECO:0000256" key="4">
    <source>
        <dbReference type="ARBA" id="ARBA00022989"/>
    </source>
</evidence>
<feature type="transmembrane region" description="Helical" evidence="6">
    <location>
        <begin position="161"/>
        <end position="180"/>
    </location>
</feature>
<dbReference type="AlphaFoldDB" id="H6Q4A6"/>
<evidence type="ECO:0000313" key="8">
    <source>
        <dbReference type="Proteomes" id="UP000009061"/>
    </source>
</evidence>
<dbReference type="PROSITE" id="PS51257">
    <property type="entry name" value="PROKAR_LIPOPROTEIN"/>
    <property type="match status" value="1"/>
</dbReference>